<evidence type="ECO:0000256" key="1">
    <source>
        <dbReference type="PIRNR" id="PIRNR001238"/>
    </source>
</evidence>
<dbReference type="EMBL" id="JALNMH010000001">
    <property type="protein sequence ID" value="MCK7592510.1"/>
    <property type="molecule type" value="Genomic_DNA"/>
</dbReference>
<accession>A0ABT0GD94</accession>
<keyword evidence="1" id="KW-0479">Metal-binding</keyword>
<comment type="PTM">
    <text evidence="1">Carboxylation allows a single lysine to coordinate two zinc ions.</text>
</comment>
<dbReference type="InterPro" id="IPR010229">
    <property type="entry name" value="Pept_M38_dipep"/>
</dbReference>
<dbReference type="PANTHER" id="PTHR11647:SF1">
    <property type="entry name" value="COLLAPSIN RESPONSE MEDIATOR PROTEIN"/>
    <property type="match status" value="1"/>
</dbReference>
<dbReference type="EC" id="3.4.19.-" evidence="1"/>
<sequence>MLTLIRGAELHGPAPLGQGDILIGGGRILAMAPRLSPGDLGCPLREVDGHGLLAVPGLVDSLVHTSGGGGEGGFASRMRPLEAEQALRAGVTSLIGALGTDDSTRSHADLLACGRALAAHGLSAYALTGSYHVPVRTITGSIRDDLVLIPDIIGVGEIAIADHRGAQPSAHELARIAAASRVGGMLAGKSGTVLIHVGDGRDGLELLRRACAEHEVRPAQFLPTHCNRSRRLFDEARDWIARGGTIDLTSSTTPAMLAAGEVPAAEALLELLADPACADRVTLSSDGQASLPHFDEAGRLLGIETARVDSLLATLRAARQQGAALEPVLAAATRTPARIWGLARKGRIAVGADADLLLLEPESLALRMAVAGGQCWRIEAGAARALD</sequence>
<reference evidence="3" key="1">
    <citation type="submission" date="2022-04" db="EMBL/GenBank/DDBJ databases">
        <title>Lysobacter sp. CAU 1642 isolated from sea sand.</title>
        <authorList>
            <person name="Kim W."/>
        </authorList>
    </citation>
    <scope>NUCLEOTIDE SEQUENCE</scope>
    <source>
        <strain evidence="3">CAU 1642</strain>
    </source>
</reference>
<proteinExistence type="inferred from homology"/>
<dbReference type="PIRSF" id="PIRSF001238">
    <property type="entry name" value="IadA"/>
    <property type="match status" value="1"/>
</dbReference>
<keyword evidence="1" id="KW-0645">Protease</keyword>
<dbReference type="SUPFAM" id="SSF51338">
    <property type="entry name" value="Composite domain of metallo-dependent hydrolases"/>
    <property type="match status" value="1"/>
</dbReference>
<protein>
    <recommendedName>
        <fullName evidence="1">Isoaspartyl dipeptidase</fullName>
        <ecNumber evidence="1">3.4.19.-</ecNumber>
    </recommendedName>
</protein>
<dbReference type="SUPFAM" id="SSF51556">
    <property type="entry name" value="Metallo-dependent hydrolases"/>
    <property type="match status" value="1"/>
</dbReference>
<evidence type="ECO:0000259" key="2">
    <source>
        <dbReference type="Pfam" id="PF01979"/>
    </source>
</evidence>
<comment type="caution">
    <text evidence="3">The sequence shown here is derived from an EMBL/GenBank/DDBJ whole genome shotgun (WGS) entry which is preliminary data.</text>
</comment>
<comment type="function">
    <text evidence="1">Catalyzes the hydrolytic cleavage of a subset of L-isoaspartyl (L-beta-aspartyl) dipeptides. Used to degrade proteins damaged by L-isoaspartyl residues formation.</text>
</comment>
<dbReference type="InterPro" id="IPR050378">
    <property type="entry name" value="Metallo-dep_Hydrolases_sf"/>
</dbReference>
<dbReference type="InterPro" id="IPR006680">
    <property type="entry name" value="Amidohydro-rel"/>
</dbReference>
<keyword evidence="1" id="KW-0482">Metalloprotease</keyword>
<evidence type="ECO:0000313" key="3">
    <source>
        <dbReference type="EMBL" id="MCK7592510.1"/>
    </source>
</evidence>
<comment type="cofactor">
    <cofactor evidence="1">
        <name>Zn(2+)</name>
        <dbReference type="ChEBI" id="CHEBI:29105"/>
    </cofactor>
    <text evidence="1">Binds 2 Zn(2+) ions per subunit.</text>
</comment>
<feature type="domain" description="Amidohydrolase-related" evidence="2">
    <location>
        <begin position="54"/>
        <end position="361"/>
    </location>
</feature>
<dbReference type="InterPro" id="IPR032466">
    <property type="entry name" value="Metal_Hydrolase"/>
</dbReference>
<comment type="subcellular location">
    <subcellularLocation>
        <location evidence="1">Cytoplasm</location>
    </subcellularLocation>
</comment>
<dbReference type="NCBIfam" id="TIGR01975">
    <property type="entry name" value="isoAsp_dipep"/>
    <property type="match status" value="1"/>
</dbReference>
<dbReference type="Pfam" id="PF01979">
    <property type="entry name" value="Amidohydro_1"/>
    <property type="match status" value="1"/>
</dbReference>
<dbReference type="InterPro" id="IPR011059">
    <property type="entry name" value="Metal-dep_hydrolase_composite"/>
</dbReference>
<dbReference type="Gene3D" id="2.30.40.10">
    <property type="entry name" value="Urease, subunit C, domain 1"/>
    <property type="match status" value="1"/>
</dbReference>
<keyword evidence="1" id="KW-0862">Zinc</keyword>
<evidence type="ECO:0000313" key="4">
    <source>
        <dbReference type="Proteomes" id="UP001431449"/>
    </source>
</evidence>
<dbReference type="RefSeq" id="WP_248204703.1">
    <property type="nucleotide sequence ID" value="NZ_JALNMH010000001.1"/>
</dbReference>
<dbReference type="Gene3D" id="3.20.20.140">
    <property type="entry name" value="Metal-dependent hydrolases"/>
    <property type="match status" value="1"/>
</dbReference>
<dbReference type="GO" id="GO:0008798">
    <property type="term" value="F:beta-aspartyl-peptidase activity"/>
    <property type="evidence" value="ECO:0007669"/>
    <property type="project" value="UniProtKB-EC"/>
</dbReference>
<dbReference type="PANTHER" id="PTHR11647">
    <property type="entry name" value="HYDRANTOINASE/DIHYDROPYRIMIDINASE FAMILY MEMBER"/>
    <property type="match status" value="1"/>
</dbReference>
<keyword evidence="1 3" id="KW-0378">Hydrolase</keyword>
<gene>
    <name evidence="3" type="primary">iadA</name>
    <name evidence="3" type="ORF">M0G41_02375</name>
</gene>
<dbReference type="Proteomes" id="UP001431449">
    <property type="component" value="Unassembled WGS sequence"/>
</dbReference>
<organism evidence="3 4">
    <name type="scientific">Pseudomarimonas salicorniae</name>
    <dbReference type="NCBI Taxonomy" id="2933270"/>
    <lineage>
        <taxon>Bacteria</taxon>
        <taxon>Pseudomonadati</taxon>
        <taxon>Pseudomonadota</taxon>
        <taxon>Gammaproteobacteria</taxon>
        <taxon>Lysobacterales</taxon>
        <taxon>Lysobacteraceae</taxon>
        <taxon>Pseudomarimonas</taxon>
    </lineage>
</organism>
<keyword evidence="4" id="KW-1185">Reference proteome</keyword>
<comment type="similarity">
    <text evidence="1">Belongs to the peptidase M38 family.</text>
</comment>
<name>A0ABT0GD94_9GAMM</name>